<accession>D7WCI7</accession>
<dbReference type="InterPro" id="IPR019660">
    <property type="entry name" value="Put_sensory_transdc_reg_YbjN"/>
</dbReference>
<dbReference type="EMBL" id="ACLJ02000003">
    <property type="protein sequence ID" value="EFK53868.1"/>
    <property type="molecule type" value="Genomic_DNA"/>
</dbReference>
<dbReference type="HOGENOM" id="CLU_108795_1_1_11"/>
<dbReference type="eggNOG" id="ENOG50324TG">
    <property type="taxonomic scope" value="Bacteria"/>
</dbReference>
<keyword evidence="2" id="KW-1185">Reference proteome</keyword>
<protein>
    <recommendedName>
        <fullName evidence="3">Bacterial sensory transduction regulator</fullName>
    </recommendedName>
</protein>
<dbReference type="Pfam" id="PF10722">
    <property type="entry name" value="YbjN"/>
    <property type="match status" value="1"/>
</dbReference>
<comment type="caution">
    <text evidence="1">The sequence shown here is derived from an EMBL/GenBank/DDBJ whole genome shotgun (WGS) entry which is preliminary data.</text>
</comment>
<sequence length="162" mass="17901">MTRPTNGEDGDVDTPRDVTVNDIAAVLDAENLEYRIEEADAGPGEPTRTVLRTGFVNAAMVFAFDDGRLVFESVWRGEFTPMDASSLLFAVNEYNQTRFAPTLRFFQSEENTLVITGIRSLEVSQGLSDNQLGSFVVTSIDATLQAFDFLAESFPTAVTWEE</sequence>
<dbReference type="STRING" id="585529.HMPREF0291_11525"/>
<evidence type="ECO:0008006" key="3">
    <source>
        <dbReference type="Google" id="ProtNLM"/>
    </source>
</evidence>
<reference evidence="1" key="1">
    <citation type="submission" date="2010-06" db="EMBL/GenBank/DDBJ databases">
        <authorList>
            <person name="Muzny D."/>
            <person name="Qin X."/>
            <person name="Buhay C."/>
            <person name="Dugan-Rocha S."/>
            <person name="Ding Y."/>
            <person name="Chen G."/>
            <person name="Hawes A."/>
            <person name="Holder M."/>
            <person name="Jhangiani S."/>
            <person name="Johnson A."/>
            <person name="Khan Z."/>
            <person name="Li Z."/>
            <person name="Liu W."/>
            <person name="Liu X."/>
            <person name="Perez L."/>
            <person name="Shen H."/>
            <person name="Wang Q."/>
            <person name="Watt J."/>
            <person name="Xi L."/>
            <person name="Xin Y."/>
            <person name="Zhou J."/>
            <person name="Deng J."/>
            <person name="Jiang H."/>
            <person name="Liu Y."/>
            <person name="Qu J."/>
            <person name="Song X.-Z."/>
            <person name="Zhang L."/>
            <person name="Villasana D."/>
            <person name="Johnson A."/>
            <person name="Liu J."/>
            <person name="Liyanage D."/>
            <person name="Lorensuhewa L."/>
            <person name="Robinson T."/>
            <person name="Song A."/>
            <person name="Song B.-B."/>
            <person name="Dinh H."/>
            <person name="Thornton R."/>
            <person name="Coyle M."/>
            <person name="Francisco L."/>
            <person name="Jackson L."/>
            <person name="Javaid M."/>
            <person name="Korchina V."/>
            <person name="Kovar C."/>
            <person name="Mata R."/>
            <person name="Mathew T."/>
            <person name="Ngo R."/>
            <person name="Nguyen L."/>
            <person name="Nguyen N."/>
            <person name="Okwuonu G."/>
            <person name="Ongeri F."/>
            <person name="Pham C."/>
            <person name="Simmons D."/>
            <person name="Wilczek-Boney K."/>
            <person name="Hale W."/>
            <person name="Jakkamsetti A."/>
            <person name="Pham P."/>
            <person name="Ruth R."/>
            <person name="San Lucas F."/>
            <person name="Warren J."/>
            <person name="Zhang J."/>
            <person name="Zhao Z."/>
            <person name="Zhou C."/>
            <person name="Zhu D."/>
            <person name="Lee S."/>
            <person name="Bess C."/>
            <person name="Blankenburg K."/>
            <person name="Forbes L."/>
            <person name="Fu Q."/>
            <person name="Gubbala S."/>
            <person name="Hirani K."/>
            <person name="Jayaseelan J.C."/>
            <person name="Lara F."/>
            <person name="Munidasa M."/>
            <person name="Palculict T."/>
            <person name="Patil S."/>
            <person name="Pu L.-L."/>
            <person name="Saada N."/>
            <person name="Tang L."/>
            <person name="Weissenberger G."/>
            <person name="Zhu Y."/>
            <person name="Hemphill L."/>
            <person name="Shang Y."/>
            <person name="Youmans B."/>
            <person name="Ayvaz T."/>
            <person name="Ross M."/>
            <person name="Santibanez J."/>
            <person name="Aqrawi P."/>
            <person name="Gross S."/>
            <person name="Joshi V."/>
            <person name="Fowler G."/>
            <person name="Nazareth L."/>
            <person name="Reid J."/>
            <person name="Worley K."/>
            <person name="Petrosino J."/>
            <person name="Highlander S."/>
            <person name="Gibbs R."/>
        </authorList>
    </citation>
    <scope>NUCLEOTIDE SEQUENCE [LARGE SCALE GENOMIC DNA]</scope>
    <source>
        <strain evidence="1">ATCC 33030</strain>
    </source>
</reference>
<evidence type="ECO:0000313" key="2">
    <source>
        <dbReference type="Proteomes" id="UP000004208"/>
    </source>
</evidence>
<organism evidence="1 2">
    <name type="scientific">Corynebacterium genitalium ATCC 33030</name>
    <dbReference type="NCBI Taxonomy" id="585529"/>
    <lineage>
        <taxon>Bacteria</taxon>
        <taxon>Bacillati</taxon>
        <taxon>Actinomycetota</taxon>
        <taxon>Actinomycetes</taxon>
        <taxon>Mycobacteriales</taxon>
        <taxon>Corynebacteriaceae</taxon>
        <taxon>Corynebacterium</taxon>
    </lineage>
</organism>
<dbReference type="Proteomes" id="UP000004208">
    <property type="component" value="Unassembled WGS sequence"/>
</dbReference>
<proteinExistence type="predicted"/>
<name>D7WCI7_9CORY</name>
<gene>
    <name evidence="1" type="ORF">HMPREF0291_11525</name>
</gene>
<dbReference type="AlphaFoldDB" id="D7WCI7"/>
<evidence type="ECO:0000313" key="1">
    <source>
        <dbReference type="EMBL" id="EFK53868.1"/>
    </source>
</evidence>
<dbReference type="RefSeq" id="WP_005289995.1">
    <property type="nucleotide sequence ID" value="NZ_CM000961.1"/>
</dbReference>